<proteinExistence type="predicted"/>
<name>A0A8S4R5W4_9NEOP</name>
<protein>
    <submittedName>
        <fullName evidence="2">Jg12002 protein</fullName>
    </submittedName>
</protein>
<reference evidence="2" key="1">
    <citation type="submission" date="2022-03" db="EMBL/GenBank/DDBJ databases">
        <authorList>
            <person name="Lindestad O."/>
        </authorList>
    </citation>
    <scope>NUCLEOTIDE SEQUENCE</scope>
</reference>
<dbReference type="OrthoDB" id="7463184at2759"/>
<feature type="region of interest" description="Disordered" evidence="1">
    <location>
        <begin position="32"/>
        <end position="78"/>
    </location>
</feature>
<evidence type="ECO:0000256" key="1">
    <source>
        <dbReference type="SAM" id="MobiDB-lite"/>
    </source>
</evidence>
<organism evidence="2 3">
    <name type="scientific">Pararge aegeria aegeria</name>
    <dbReference type="NCBI Taxonomy" id="348720"/>
    <lineage>
        <taxon>Eukaryota</taxon>
        <taxon>Metazoa</taxon>
        <taxon>Ecdysozoa</taxon>
        <taxon>Arthropoda</taxon>
        <taxon>Hexapoda</taxon>
        <taxon>Insecta</taxon>
        <taxon>Pterygota</taxon>
        <taxon>Neoptera</taxon>
        <taxon>Endopterygota</taxon>
        <taxon>Lepidoptera</taxon>
        <taxon>Glossata</taxon>
        <taxon>Ditrysia</taxon>
        <taxon>Papilionoidea</taxon>
        <taxon>Nymphalidae</taxon>
        <taxon>Satyrinae</taxon>
        <taxon>Satyrini</taxon>
        <taxon>Parargina</taxon>
        <taxon>Pararge</taxon>
    </lineage>
</organism>
<feature type="region of interest" description="Disordered" evidence="1">
    <location>
        <begin position="147"/>
        <end position="166"/>
    </location>
</feature>
<accession>A0A8S4R5W4</accession>
<sequence length="166" mass="17519">MEIEFRIVDNVGDLISGKGSIPERKICCESEGVGQGDWRGESRPPAVEVSSAARGSGVDQTSPAGGDGARRGVRRGRTITAPMFLPRSPLARRSAAARSSFSTESIIWCAVPLAPAAASSRLAAPTAVLLPADDFNVRSQRPEHKSFYGNFIPNAPRSPARSGTSI</sequence>
<keyword evidence="3" id="KW-1185">Reference proteome</keyword>
<dbReference type="AlphaFoldDB" id="A0A8S4R5W4"/>
<gene>
    <name evidence="2" type="primary">jg12002</name>
    <name evidence="2" type="ORF">PAEG_LOCUS9882</name>
</gene>
<evidence type="ECO:0000313" key="2">
    <source>
        <dbReference type="EMBL" id="CAH2230696.1"/>
    </source>
</evidence>
<comment type="caution">
    <text evidence="2">The sequence shown here is derived from an EMBL/GenBank/DDBJ whole genome shotgun (WGS) entry which is preliminary data.</text>
</comment>
<dbReference type="Proteomes" id="UP000838756">
    <property type="component" value="Unassembled WGS sequence"/>
</dbReference>
<evidence type="ECO:0000313" key="3">
    <source>
        <dbReference type="Proteomes" id="UP000838756"/>
    </source>
</evidence>
<dbReference type="EMBL" id="CAKXAJ010024825">
    <property type="protein sequence ID" value="CAH2230696.1"/>
    <property type="molecule type" value="Genomic_DNA"/>
</dbReference>